<keyword evidence="1" id="KW-0812">Transmembrane</keyword>
<keyword evidence="1" id="KW-0472">Membrane</keyword>
<name>F2BE14_9NEIS</name>
<dbReference type="Proteomes" id="UP000004105">
    <property type="component" value="Unassembled WGS sequence"/>
</dbReference>
<sequence>MLPFLRGDLNASNGERGKHCRKAVAKRLGRNRRFVGRLPVYCLLFLLLQAFGCAAAQVRQGLVGAGRLKRRFAVFKRPAVVE</sequence>
<evidence type="ECO:0000256" key="1">
    <source>
        <dbReference type="SAM" id="Phobius"/>
    </source>
</evidence>
<protein>
    <submittedName>
        <fullName evidence="2">Uncharacterized protein</fullName>
    </submittedName>
</protein>
<evidence type="ECO:0000313" key="3">
    <source>
        <dbReference type="Proteomes" id="UP000004105"/>
    </source>
</evidence>
<organism evidence="2 3">
    <name type="scientific">Neisseria bacilliformis ATCC BAA-1200</name>
    <dbReference type="NCBI Taxonomy" id="888742"/>
    <lineage>
        <taxon>Bacteria</taxon>
        <taxon>Pseudomonadati</taxon>
        <taxon>Pseudomonadota</taxon>
        <taxon>Betaproteobacteria</taxon>
        <taxon>Neisseriales</taxon>
        <taxon>Neisseriaceae</taxon>
        <taxon>Neisseria</taxon>
    </lineage>
</organism>
<accession>F2BE14</accession>
<proteinExistence type="predicted"/>
<dbReference type="EMBL" id="AFAY01000042">
    <property type="protein sequence ID" value="EGF10333.1"/>
    <property type="molecule type" value="Genomic_DNA"/>
</dbReference>
<reference evidence="2 3" key="1">
    <citation type="submission" date="2011-02" db="EMBL/GenBank/DDBJ databases">
        <authorList>
            <person name="Muzny D."/>
            <person name="Qin X."/>
            <person name="Deng J."/>
            <person name="Jiang H."/>
            <person name="Liu Y."/>
            <person name="Qu J."/>
            <person name="Song X.-Z."/>
            <person name="Zhang L."/>
            <person name="Thornton R."/>
            <person name="Coyle M."/>
            <person name="Francisco L."/>
            <person name="Jackson L."/>
            <person name="Javaid M."/>
            <person name="Korchina V."/>
            <person name="Kovar C."/>
            <person name="Mata R."/>
            <person name="Mathew T."/>
            <person name="Ngo R."/>
            <person name="Nguyen L."/>
            <person name="Nguyen N."/>
            <person name="Okwuonu G."/>
            <person name="Ongeri F."/>
            <person name="Pham C."/>
            <person name="Simmons D."/>
            <person name="Wilczek-Boney K."/>
            <person name="Hale W."/>
            <person name="Jakkamsetti A."/>
            <person name="Pham P."/>
            <person name="Ruth R."/>
            <person name="San Lucas F."/>
            <person name="Warren J."/>
            <person name="Zhang J."/>
            <person name="Zhao Z."/>
            <person name="Zhou C."/>
            <person name="Zhu D."/>
            <person name="Lee S."/>
            <person name="Bess C."/>
            <person name="Blankenburg K."/>
            <person name="Forbes L."/>
            <person name="Fu Q."/>
            <person name="Gubbala S."/>
            <person name="Hirani K."/>
            <person name="Jayaseelan J.C."/>
            <person name="Lara F."/>
            <person name="Munidasa M."/>
            <person name="Palculict T."/>
            <person name="Patil S."/>
            <person name="Pu L.-L."/>
            <person name="Saada N."/>
            <person name="Tang L."/>
            <person name="Weissenberger G."/>
            <person name="Zhu Y."/>
            <person name="Hemphill L."/>
            <person name="Shang Y."/>
            <person name="Youmans B."/>
            <person name="Ayvaz T."/>
            <person name="Ross M."/>
            <person name="Santibanez J."/>
            <person name="Aqrawi P."/>
            <person name="Gross S."/>
            <person name="Joshi V."/>
            <person name="Fowler G."/>
            <person name="Nazareth L."/>
            <person name="Reid J."/>
            <person name="Worley K."/>
            <person name="Petrosino J."/>
            <person name="Highlander S."/>
            <person name="Gibbs R."/>
        </authorList>
    </citation>
    <scope>NUCLEOTIDE SEQUENCE [LARGE SCALE GENOMIC DNA]</scope>
    <source>
        <strain evidence="2 3">ATCC BAA-1200</strain>
    </source>
</reference>
<gene>
    <name evidence="2" type="ORF">HMPREF9123_1970</name>
</gene>
<feature type="transmembrane region" description="Helical" evidence="1">
    <location>
        <begin position="38"/>
        <end position="58"/>
    </location>
</feature>
<dbReference type="HOGENOM" id="CLU_2554735_0_0_4"/>
<dbReference type="AlphaFoldDB" id="F2BE14"/>
<keyword evidence="3" id="KW-1185">Reference proteome</keyword>
<keyword evidence="1" id="KW-1133">Transmembrane helix</keyword>
<comment type="caution">
    <text evidence="2">The sequence shown here is derived from an EMBL/GenBank/DDBJ whole genome shotgun (WGS) entry which is preliminary data.</text>
</comment>
<evidence type="ECO:0000313" key="2">
    <source>
        <dbReference type="EMBL" id="EGF10333.1"/>
    </source>
</evidence>